<proteinExistence type="predicted"/>
<dbReference type="OrthoDB" id="457364at2759"/>
<feature type="compositionally biased region" description="Basic and acidic residues" evidence="1">
    <location>
        <begin position="56"/>
        <end position="66"/>
    </location>
</feature>
<evidence type="ECO:0000313" key="2">
    <source>
        <dbReference type="EMBL" id="KAF4679994.1"/>
    </source>
</evidence>
<name>A0A7J6N8C0_PEROL</name>
<reference evidence="2 3" key="1">
    <citation type="submission" date="2020-04" db="EMBL/GenBank/DDBJ databases">
        <title>Perkinsus olseni comparative genomics.</title>
        <authorList>
            <person name="Bogema D.R."/>
        </authorList>
    </citation>
    <scope>NUCLEOTIDE SEQUENCE [LARGE SCALE GENOMIC DNA]</scope>
    <source>
        <strain evidence="2">00978-12</strain>
    </source>
</reference>
<accession>A0A7J6N8C0</accession>
<protein>
    <submittedName>
        <fullName evidence="2">Uncharacterized protein</fullName>
    </submittedName>
</protein>
<evidence type="ECO:0000256" key="1">
    <source>
        <dbReference type="SAM" id="MobiDB-lite"/>
    </source>
</evidence>
<gene>
    <name evidence="2" type="ORF">FOZ60_014257</name>
</gene>
<evidence type="ECO:0000313" key="3">
    <source>
        <dbReference type="Proteomes" id="UP000541610"/>
    </source>
</evidence>
<dbReference type="AlphaFoldDB" id="A0A7J6N8C0"/>
<comment type="caution">
    <text evidence="2">The sequence shown here is derived from an EMBL/GenBank/DDBJ whole genome shotgun (WGS) entry which is preliminary data.</text>
</comment>
<feature type="region of interest" description="Disordered" evidence="1">
    <location>
        <begin position="1"/>
        <end position="37"/>
    </location>
</feature>
<feature type="region of interest" description="Disordered" evidence="1">
    <location>
        <begin position="56"/>
        <end position="80"/>
    </location>
</feature>
<feature type="compositionally biased region" description="Basic and acidic residues" evidence="1">
    <location>
        <begin position="27"/>
        <end position="37"/>
    </location>
</feature>
<dbReference type="EMBL" id="JABANP010000662">
    <property type="protein sequence ID" value="KAF4679994.1"/>
    <property type="molecule type" value="Genomic_DNA"/>
</dbReference>
<organism evidence="2 3">
    <name type="scientific">Perkinsus olseni</name>
    <name type="common">Perkinsus atlanticus</name>
    <dbReference type="NCBI Taxonomy" id="32597"/>
    <lineage>
        <taxon>Eukaryota</taxon>
        <taxon>Sar</taxon>
        <taxon>Alveolata</taxon>
        <taxon>Perkinsozoa</taxon>
        <taxon>Perkinsea</taxon>
        <taxon>Perkinsida</taxon>
        <taxon>Perkinsidae</taxon>
        <taxon>Perkinsus</taxon>
    </lineage>
</organism>
<feature type="compositionally biased region" description="Gly residues" evidence="1">
    <location>
        <begin position="1"/>
        <end position="12"/>
    </location>
</feature>
<dbReference type="Proteomes" id="UP000541610">
    <property type="component" value="Unassembled WGS sequence"/>
</dbReference>
<sequence length="123" mass="12866">MVNGSGSGGGASGSLNREEGFVDPAAEGEKAARECADKGGNDELCAWARNIAEEAARPVEAHKDSASSETPASSAHAYAGPSTVMQVAAPMPEMYDGTGDLRLWFRRYENCGQAVGWQEDATI</sequence>